<keyword evidence="1" id="KW-0812">Transmembrane</keyword>
<dbReference type="EMBL" id="ODYU01000413">
    <property type="protein sequence ID" value="SOQ35142.1"/>
    <property type="molecule type" value="Genomic_DNA"/>
</dbReference>
<keyword evidence="1" id="KW-0472">Membrane</keyword>
<evidence type="ECO:0000313" key="2">
    <source>
        <dbReference type="EMBL" id="SOQ35142.1"/>
    </source>
</evidence>
<feature type="transmembrane region" description="Helical" evidence="1">
    <location>
        <begin position="153"/>
        <end position="177"/>
    </location>
</feature>
<evidence type="ECO:0000256" key="1">
    <source>
        <dbReference type="SAM" id="Phobius"/>
    </source>
</evidence>
<protein>
    <submittedName>
        <fullName evidence="2">SFRICE_003641</fullName>
    </submittedName>
</protein>
<keyword evidence="1" id="KW-1133">Transmembrane helix</keyword>
<organism evidence="2">
    <name type="scientific">Spodoptera frugiperda</name>
    <name type="common">Fall armyworm</name>
    <dbReference type="NCBI Taxonomy" id="7108"/>
    <lineage>
        <taxon>Eukaryota</taxon>
        <taxon>Metazoa</taxon>
        <taxon>Ecdysozoa</taxon>
        <taxon>Arthropoda</taxon>
        <taxon>Hexapoda</taxon>
        <taxon>Insecta</taxon>
        <taxon>Pterygota</taxon>
        <taxon>Neoptera</taxon>
        <taxon>Endopterygota</taxon>
        <taxon>Lepidoptera</taxon>
        <taxon>Glossata</taxon>
        <taxon>Ditrysia</taxon>
        <taxon>Noctuoidea</taxon>
        <taxon>Noctuidae</taxon>
        <taxon>Amphipyrinae</taxon>
        <taxon>Spodoptera</taxon>
    </lineage>
</organism>
<accession>A0A2H1V453</accession>
<reference evidence="2" key="1">
    <citation type="submission" date="2016-07" db="EMBL/GenBank/DDBJ databases">
        <authorList>
            <person name="Bretaudeau A."/>
        </authorList>
    </citation>
    <scope>NUCLEOTIDE SEQUENCE</scope>
    <source>
        <strain evidence="2">Rice</strain>
        <tissue evidence="2">Whole body</tissue>
    </source>
</reference>
<dbReference type="AlphaFoldDB" id="A0A2H1V453"/>
<gene>
    <name evidence="2" type="ORF">SFRICE_003641</name>
</gene>
<sequence length="196" mass="22477">MTQHKLTSVYQLGNTLKTATTKESALQRNKKLKRRFVTKGENYPMPSQASGEARGDRECQTLHKNHPVPTPALRAGAPVPKSIPHWPQGCQPKHVEYVLCVWQHRKLTYEQTDHLMRSLIWQTYSVSATIGRRRRRLRLECSHTVRMSDRDGVLLLIVCWVVRNTKLIIMVFGLITLQLVTARQSPLIVPQNAAHE</sequence>
<name>A0A2H1V453_SPOFR</name>
<proteinExistence type="predicted"/>